<keyword evidence="2" id="KW-0547">Nucleotide-binding</keyword>
<evidence type="ECO:0000256" key="3">
    <source>
        <dbReference type="SAM" id="MobiDB-lite"/>
    </source>
</evidence>
<feature type="domain" description="AAA+ ATPase" evidence="4">
    <location>
        <begin position="334"/>
        <end position="510"/>
    </location>
</feature>
<dbReference type="PANTHER" id="PTHR23070">
    <property type="entry name" value="BCS1 AAA-TYPE ATPASE"/>
    <property type="match status" value="1"/>
</dbReference>
<evidence type="ECO:0000259" key="4">
    <source>
        <dbReference type="SMART" id="SM00382"/>
    </source>
</evidence>
<dbReference type="InterPro" id="IPR003959">
    <property type="entry name" value="ATPase_AAA_core"/>
</dbReference>
<dbReference type="InterPro" id="IPR003593">
    <property type="entry name" value="AAA+_ATPase"/>
</dbReference>
<dbReference type="GO" id="GO:0016887">
    <property type="term" value="F:ATP hydrolysis activity"/>
    <property type="evidence" value="ECO:0007669"/>
    <property type="project" value="InterPro"/>
</dbReference>
<evidence type="ECO:0000313" key="6">
    <source>
        <dbReference type="Proteomes" id="UP001210925"/>
    </source>
</evidence>
<dbReference type="Proteomes" id="UP001210925">
    <property type="component" value="Unassembled WGS sequence"/>
</dbReference>
<evidence type="ECO:0000313" key="5">
    <source>
        <dbReference type="EMBL" id="KAJ3259091.1"/>
    </source>
</evidence>
<feature type="compositionally biased region" description="Basic and acidic residues" evidence="3">
    <location>
        <begin position="414"/>
        <end position="442"/>
    </location>
</feature>
<dbReference type="SUPFAM" id="SSF52540">
    <property type="entry name" value="P-loop containing nucleoside triphosphate hydrolases"/>
    <property type="match status" value="1"/>
</dbReference>
<dbReference type="PROSITE" id="PS00674">
    <property type="entry name" value="AAA"/>
    <property type="match status" value="1"/>
</dbReference>
<sequence>MLLIRIQANLKNLQNLINEQLGDNGALQPLVELFSSSQLQSMLLAWIPVKYGAKINTGIFAVDMFVTTTMATILVSVLRMSGKVAQLFFLNASPANTNSLTIKVDYHRITTWGDKTVNSHYEALLWLVSKLSSKQKVGDYRMIVTNDYISKDTLKKYLEKDPIAENDVLLKSVTSQFNHVENVDDMSILDYNLLPRDDAKISIQHEGREYLVWFDQEEEPDKGNQTEKIHSEPSLIVQKVPKAGKGASSDTTIEEMHEWLLRITRLYKRYLDNFDERYRYEYDPENGWTQSNTLHVSRGLAAVSLDRAQERLLKRDLETFVQDRDFYTRMGMPYRRGYLLSGKPGTGKTSLINAISASYKKNLYYINLKEIKNDAALQSAFSNISKNSIAVFEDVDAQSSIVHARKSFNIASLFKEHAPPPPPAEDKDSTDGEDMSDSKSEKSMNVIGPRLGGGMKFGGPSLSTLLNCLDGYTLNDGIIIIMTTNHPELLDPALIRPGRIDLHLELGYCTHYQLNHMYRNVMDMKDEKDSSSDAIEEATIVGGELDLSRIPEHVLPPCDAMRILLLFRTESPQFISQKLFERCEELLSGKAVGDPMDLELQEDMP</sequence>
<dbReference type="InterPro" id="IPR027417">
    <property type="entry name" value="P-loop_NTPase"/>
</dbReference>
<protein>
    <recommendedName>
        <fullName evidence="4">AAA+ ATPase domain-containing protein</fullName>
    </recommendedName>
</protein>
<comment type="caution">
    <text evidence="5">The sequence shown here is derived from an EMBL/GenBank/DDBJ whole genome shotgun (WGS) entry which is preliminary data.</text>
</comment>
<evidence type="ECO:0000256" key="1">
    <source>
        <dbReference type="ARBA" id="ARBA00007448"/>
    </source>
</evidence>
<gene>
    <name evidence="5" type="ORF">HK103_002978</name>
</gene>
<dbReference type="GO" id="GO:0005524">
    <property type="term" value="F:ATP binding"/>
    <property type="evidence" value="ECO:0007669"/>
    <property type="project" value="UniProtKB-KW"/>
</dbReference>
<reference evidence="5" key="1">
    <citation type="submission" date="2020-05" db="EMBL/GenBank/DDBJ databases">
        <title>Phylogenomic resolution of chytrid fungi.</title>
        <authorList>
            <person name="Stajich J.E."/>
            <person name="Amses K."/>
            <person name="Simmons R."/>
            <person name="Seto K."/>
            <person name="Myers J."/>
            <person name="Bonds A."/>
            <person name="Quandt C.A."/>
            <person name="Barry K."/>
            <person name="Liu P."/>
            <person name="Grigoriev I."/>
            <person name="Longcore J.E."/>
            <person name="James T.Y."/>
        </authorList>
    </citation>
    <scope>NUCLEOTIDE SEQUENCE</scope>
    <source>
        <strain evidence="5">PLAUS21</strain>
    </source>
</reference>
<organism evidence="5 6">
    <name type="scientific">Boothiomyces macroporosus</name>
    <dbReference type="NCBI Taxonomy" id="261099"/>
    <lineage>
        <taxon>Eukaryota</taxon>
        <taxon>Fungi</taxon>
        <taxon>Fungi incertae sedis</taxon>
        <taxon>Chytridiomycota</taxon>
        <taxon>Chytridiomycota incertae sedis</taxon>
        <taxon>Chytridiomycetes</taxon>
        <taxon>Rhizophydiales</taxon>
        <taxon>Terramycetaceae</taxon>
        <taxon>Boothiomyces</taxon>
    </lineage>
</organism>
<keyword evidence="2" id="KW-0067">ATP-binding</keyword>
<dbReference type="AlphaFoldDB" id="A0AAD5Y9A2"/>
<dbReference type="SMART" id="SM00382">
    <property type="entry name" value="AAA"/>
    <property type="match status" value="1"/>
</dbReference>
<proteinExistence type="inferred from homology"/>
<dbReference type="InterPro" id="IPR003960">
    <property type="entry name" value="ATPase_AAA_CS"/>
</dbReference>
<dbReference type="InterPro" id="IPR050747">
    <property type="entry name" value="Mitochondrial_chaperone_BCS1"/>
</dbReference>
<keyword evidence="6" id="KW-1185">Reference proteome</keyword>
<dbReference type="Gene3D" id="3.40.50.300">
    <property type="entry name" value="P-loop containing nucleotide triphosphate hydrolases"/>
    <property type="match status" value="1"/>
</dbReference>
<dbReference type="Pfam" id="PF00004">
    <property type="entry name" value="AAA"/>
    <property type="match status" value="2"/>
</dbReference>
<accession>A0AAD5Y9A2</accession>
<dbReference type="EMBL" id="JADGKB010000021">
    <property type="protein sequence ID" value="KAJ3259091.1"/>
    <property type="molecule type" value="Genomic_DNA"/>
</dbReference>
<feature type="region of interest" description="Disordered" evidence="3">
    <location>
        <begin position="414"/>
        <end position="445"/>
    </location>
</feature>
<comment type="similarity">
    <text evidence="1">Belongs to the AAA ATPase family. BCS1 subfamily.</text>
</comment>
<evidence type="ECO:0000256" key="2">
    <source>
        <dbReference type="RuleBase" id="RU003651"/>
    </source>
</evidence>
<name>A0AAD5Y9A2_9FUNG</name>